<dbReference type="RefSeq" id="WP_109054301.1">
    <property type="nucleotide sequence ID" value="NZ_QDKJ01000007.1"/>
</dbReference>
<dbReference type="GO" id="GO:0005829">
    <property type="term" value="C:cytosol"/>
    <property type="evidence" value="ECO:0007669"/>
    <property type="project" value="TreeGrafter"/>
</dbReference>
<evidence type="ECO:0000256" key="1">
    <source>
        <dbReference type="ARBA" id="ARBA00022676"/>
    </source>
</evidence>
<gene>
    <name evidence="3" type="ORF">B4923_10415</name>
</gene>
<dbReference type="PANTHER" id="PTHR30160">
    <property type="entry name" value="TETRAACYLDISACCHARIDE 4'-KINASE-RELATED"/>
    <property type="match status" value="1"/>
</dbReference>
<dbReference type="SUPFAM" id="SSF53756">
    <property type="entry name" value="UDP-Glycosyltransferase/glycogen phosphorylase"/>
    <property type="match status" value="1"/>
</dbReference>
<dbReference type="Proteomes" id="UP000245138">
    <property type="component" value="Unassembled WGS sequence"/>
</dbReference>
<dbReference type="NCBIfam" id="TIGR02201">
    <property type="entry name" value="heptsyl_trn_III"/>
    <property type="match status" value="1"/>
</dbReference>
<keyword evidence="2 3" id="KW-0808">Transferase</keyword>
<keyword evidence="1" id="KW-0328">Glycosyltransferase</keyword>
<dbReference type="InterPro" id="IPR011916">
    <property type="entry name" value="LipoPS_heptosylTferase-III"/>
</dbReference>
<proteinExistence type="predicted"/>
<dbReference type="InterPro" id="IPR002201">
    <property type="entry name" value="Glyco_trans_9"/>
</dbReference>
<evidence type="ECO:0000313" key="4">
    <source>
        <dbReference type="Proteomes" id="UP000245138"/>
    </source>
</evidence>
<evidence type="ECO:0000256" key="2">
    <source>
        <dbReference type="ARBA" id="ARBA00022679"/>
    </source>
</evidence>
<dbReference type="GO" id="GO:0008713">
    <property type="term" value="F:ADP-heptose-lipopolysaccharide heptosyltransferase activity"/>
    <property type="evidence" value="ECO:0007669"/>
    <property type="project" value="TreeGrafter"/>
</dbReference>
<reference evidence="3 4" key="1">
    <citation type="submission" date="2018-04" db="EMBL/GenBank/DDBJ databases">
        <title>Brenneria corticis sp.nov.</title>
        <authorList>
            <person name="Li Y."/>
        </authorList>
    </citation>
    <scope>NUCLEOTIDE SEQUENCE [LARGE SCALE GENOMIC DNA]</scope>
    <source>
        <strain evidence="3 4">LMG 27715</strain>
    </source>
</reference>
<dbReference type="EMBL" id="QDKJ01000007">
    <property type="protein sequence ID" value="PWC12255.1"/>
    <property type="molecule type" value="Genomic_DNA"/>
</dbReference>
<protein>
    <submittedName>
        <fullName evidence="3">Lipopolysaccharide core heptosyltransferase RfaQ</fullName>
    </submittedName>
</protein>
<dbReference type="CDD" id="cd03789">
    <property type="entry name" value="GT9_LPS_heptosyltransferase"/>
    <property type="match status" value="1"/>
</dbReference>
<sequence length="360" mass="41069">MSQKVLPYHRILVVKLRFHGDMLLTTPLISTLKFHYPDAKIDVLLYEDTRPILSKNPDIHCLYGLKRKTATGLEKIKDFLSIRKILQQNHYDLIINLADQWPVALLIKSLGSKSIAIDRGHHHKGRWWRSLFSECVRPQGEHIIEQNRSMLSPLGLPATQQKDRMSLYYGQEDAEHIFASHPHLLAQPYVVIQPTARQLFKCWDNDKFSHVVDHLKQKGLEVVLTCGPSQSDLDIVHDIHAQCEHKPDITFAGKTRFLELAALIDKAVLYIGVDSAPMHMAAALNTPAVCLFGPTDHKKWRPWSDNSIVIWAGDYQTMPERRHLDRNQKYLSCIPAQDVIQAAETLLVDHDSCPPLSDGK</sequence>
<dbReference type="Pfam" id="PF01075">
    <property type="entry name" value="Glyco_transf_9"/>
    <property type="match status" value="1"/>
</dbReference>
<name>A0A2U1TS77_9GAMM</name>
<evidence type="ECO:0000313" key="3">
    <source>
        <dbReference type="EMBL" id="PWC12255.1"/>
    </source>
</evidence>
<comment type="caution">
    <text evidence="3">The sequence shown here is derived from an EMBL/GenBank/DDBJ whole genome shotgun (WGS) entry which is preliminary data.</text>
</comment>
<accession>A0A2U1TS77</accession>
<organism evidence="3 4">
    <name type="scientific">Brenneria roseae subsp. americana</name>
    <dbReference type="NCBI Taxonomy" id="1508507"/>
    <lineage>
        <taxon>Bacteria</taxon>
        <taxon>Pseudomonadati</taxon>
        <taxon>Pseudomonadota</taxon>
        <taxon>Gammaproteobacteria</taxon>
        <taxon>Enterobacterales</taxon>
        <taxon>Pectobacteriaceae</taxon>
        <taxon>Brenneria</taxon>
    </lineage>
</organism>
<keyword evidence="4" id="KW-1185">Reference proteome</keyword>
<dbReference type="NCBIfam" id="NF007742">
    <property type="entry name" value="PRK10422.1"/>
    <property type="match status" value="1"/>
</dbReference>
<dbReference type="GO" id="GO:0009244">
    <property type="term" value="P:lipopolysaccharide core region biosynthetic process"/>
    <property type="evidence" value="ECO:0007669"/>
    <property type="project" value="TreeGrafter"/>
</dbReference>
<dbReference type="AlphaFoldDB" id="A0A2U1TS77"/>
<dbReference type="PANTHER" id="PTHR30160:SF1">
    <property type="entry name" value="LIPOPOLYSACCHARIDE 1,2-N-ACETYLGLUCOSAMINETRANSFERASE-RELATED"/>
    <property type="match status" value="1"/>
</dbReference>
<dbReference type="InterPro" id="IPR051199">
    <property type="entry name" value="LPS_LOS_Heptosyltrfase"/>
</dbReference>
<dbReference type="Gene3D" id="3.40.50.2000">
    <property type="entry name" value="Glycogen Phosphorylase B"/>
    <property type="match status" value="2"/>
</dbReference>
<dbReference type="OrthoDB" id="9781892at2"/>